<reference evidence="1" key="1">
    <citation type="journal article" date="2023" name="Plant J.">
        <title>Genome sequences and population genomics provide insights into the demographic history, inbreeding, and mutation load of two 'living fossil' tree species of Dipteronia.</title>
        <authorList>
            <person name="Feng Y."/>
            <person name="Comes H.P."/>
            <person name="Chen J."/>
            <person name="Zhu S."/>
            <person name="Lu R."/>
            <person name="Zhang X."/>
            <person name="Li P."/>
            <person name="Qiu J."/>
            <person name="Olsen K.M."/>
            <person name="Qiu Y."/>
        </authorList>
    </citation>
    <scope>NUCLEOTIDE SEQUENCE</scope>
    <source>
        <strain evidence="1">NBL</strain>
    </source>
</reference>
<comment type="caution">
    <text evidence="1">The sequence shown here is derived from an EMBL/GenBank/DDBJ whole genome shotgun (WGS) entry which is preliminary data.</text>
</comment>
<dbReference type="Proteomes" id="UP001281410">
    <property type="component" value="Unassembled WGS sequence"/>
</dbReference>
<keyword evidence="2" id="KW-1185">Reference proteome</keyword>
<gene>
    <name evidence="1" type="ORF">Dsin_015109</name>
</gene>
<evidence type="ECO:0000313" key="2">
    <source>
        <dbReference type="Proteomes" id="UP001281410"/>
    </source>
</evidence>
<dbReference type="AlphaFoldDB" id="A0AAE0EAP0"/>
<evidence type="ECO:0000313" key="1">
    <source>
        <dbReference type="EMBL" id="KAK3221139.1"/>
    </source>
</evidence>
<protein>
    <submittedName>
        <fullName evidence="1">Uncharacterized protein</fullName>
    </submittedName>
</protein>
<proteinExistence type="predicted"/>
<organism evidence="1 2">
    <name type="scientific">Dipteronia sinensis</name>
    <dbReference type="NCBI Taxonomy" id="43782"/>
    <lineage>
        <taxon>Eukaryota</taxon>
        <taxon>Viridiplantae</taxon>
        <taxon>Streptophyta</taxon>
        <taxon>Embryophyta</taxon>
        <taxon>Tracheophyta</taxon>
        <taxon>Spermatophyta</taxon>
        <taxon>Magnoliopsida</taxon>
        <taxon>eudicotyledons</taxon>
        <taxon>Gunneridae</taxon>
        <taxon>Pentapetalae</taxon>
        <taxon>rosids</taxon>
        <taxon>malvids</taxon>
        <taxon>Sapindales</taxon>
        <taxon>Sapindaceae</taxon>
        <taxon>Hippocastanoideae</taxon>
        <taxon>Acereae</taxon>
        <taxon>Dipteronia</taxon>
    </lineage>
</organism>
<dbReference type="EMBL" id="JANJYJ010000004">
    <property type="protein sequence ID" value="KAK3221139.1"/>
    <property type="molecule type" value="Genomic_DNA"/>
</dbReference>
<name>A0AAE0EAP0_9ROSI</name>
<accession>A0AAE0EAP0</accession>
<sequence>MGCSFVPAFAIETLDMTVTFTIPQPSNSLHFLALVDKIQHLFKKDGSRFGYLDVSRGHLHLAVISPCRTKFDVYEMKRDYSGWFLKYHVDLEAIAISFPDMITICVDPPDLHYYKFAILGIIREADDGESYLVLHIPGKASTL</sequence>